<dbReference type="PANTHER" id="PTHR47481:SF31">
    <property type="entry name" value="OS01G0873500 PROTEIN"/>
    <property type="match status" value="1"/>
</dbReference>
<evidence type="ECO:0000313" key="1">
    <source>
        <dbReference type="EMBL" id="KAK6119358.1"/>
    </source>
</evidence>
<protein>
    <recommendedName>
        <fullName evidence="3">Retrovirus-related Pol polyprotein from transposon RE1</fullName>
    </recommendedName>
</protein>
<proteinExistence type="predicted"/>
<name>A0ABR0UAU3_REHGL</name>
<organism evidence="1 2">
    <name type="scientific">Rehmannia glutinosa</name>
    <name type="common">Chinese foxglove</name>
    <dbReference type="NCBI Taxonomy" id="99300"/>
    <lineage>
        <taxon>Eukaryota</taxon>
        <taxon>Viridiplantae</taxon>
        <taxon>Streptophyta</taxon>
        <taxon>Embryophyta</taxon>
        <taxon>Tracheophyta</taxon>
        <taxon>Spermatophyta</taxon>
        <taxon>Magnoliopsida</taxon>
        <taxon>eudicotyledons</taxon>
        <taxon>Gunneridae</taxon>
        <taxon>Pentapetalae</taxon>
        <taxon>asterids</taxon>
        <taxon>lamiids</taxon>
        <taxon>Lamiales</taxon>
        <taxon>Orobanchaceae</taxon>
        <taxon>Rehmannieae</taxon>
        <taxon>Rehmannia</taxon>
    </lineage>
</organism>
<comment type="caution">
    <text evidence="1">The sequence shown here is derived from an EMBL/GenBank/DDBJ whole genome shotgun (WGS) entry which is preliminary data.</text>
</comment>
<dbReference type="PANTHER" id="PTHR47481">
    <property type="match status" value="1"/>
</dbReference>
<dbReference type="EMBL" id="JABTTQ020003217">
    <property type="protein sequence ID" value="KAK6119358.1"/>
    <property type="molecule type" value="Genomic_DNA"/>
</dbReference>
<gene>
    <name evidence="1" type="ORF">DH2020_046899</name>
</gene>
<keyword evidence="2" id="KW-1185">Reference proteome</keyword>
<reference evidence="1 2" key="1">
    <citation type="journal article" date="2021" name="Comput. Struct. Biotechnol. J.">
        <title>De novo genome assembly of the potent medicinal plant Rehmannia glutinosa using nanopore technology.</title>
        <authorList>
            <person name="Ma L."/>
            <person name="Dong C."/>
            <person name="Song C."/>
            <person name="Wang X."/>
            <person name="Zheng X."/>
            <person name="Niu Y."/>
            <person name="Chen S."/>
            <person name="Feng W."/>
        </authorList>
    </citation>
    <scope>NUCLEOTIDE SEQUENCE [LARGE SCALE GENOMIC DNA]</scope>
    <source>
        <strain evidence="1">DH-2019</strain>
    </source>
</reference>
<accession>A0ABR0UAU3</accession>
<dbReference type="Pfam" id="PF14223">
    <property type="entry name" value="Retrotran_gag_2"/>
    <property type="match status" value="1"/>
</dbReference>
<dbReference type="CDD" id="cd09272">
    <property type="entry name" value="RNase_HI_RT_Ty1"/>
    <property type="match status" value="1"/>
</dbReference>
<sequence length="412" mass="45701">MASSASSVSSLTLPTFAPISIQLDRSNYFFWRTQILSNVRAHAFDGMLFGAAPPQPSPSSSNGVTDSSMDVQALHWHRRDQFLFSWLLSTISETMLGHVSRCTSSAELWSVLESLFHTQSKARVMHLRNLLLNTKKGDSTIEEYFLKMRSIVDNLHVVGKIISDEDLISYILAGCGSEYEAVIVNLSARVGDISLQDAQYALQTHDMHIQQLSNSVASTVDIPFPTPSAHAMFNGVPKRGSEGFSLRGGFSRGRGRGRFNKNHVVCQICGKANHIASKCFKRFDSTFQGKQDVAARSSTEFEYRALATATTDLIWIKSLFSELGLSLVGPSILWCDNASVIALASNPVFHACTKHIEVDVHYIREKVHSKEVEVRFVPSEDQIADFLTKPLSVNRFQFLCTKFSLSTPQGLV</sequence>
<evidence type="ECO:0000313" key="2">
    <source>
        <dbReference type="Proteomes" id="UP001318860"/>
    </source>
</evidence>
<evidence type="ECO:0008006" key="3">
    <source>
        <dbReference type="Google" id="ProtNLM"/>
    </source>
</evidence>
<dbReference type="Proteomes" id="UP001318860">
    <property type="component" value="Unassembled WGS sequence"/>
</dbReference>